<dbReference type="GO" id="GO:0022625">
    <property type="term" value="C:cytosolic large ribosomal subunit"/>
    <property type="evidence" value="ECO:0007669"/>
    <property type="project" value="TreeGrafter"/>
</dbReference>
<dbReference type="InterPro" id="IPR047873">
    <property type="entry name" value="Ribosomal_uL16"/>
</dbReference>
<dbReference type="PROSITE" id="PS00586">
    <property type="entry name" value="RIBOSOMAL_L16_1"/>
    <property type="match status" value="1"/>
</dbReference>
<dbReference type="GO" id="GO:0003735">
    <property type="term" value="F:structural constituent of ribosome"/>
    <property type="evidence" value="ECO:0007669"/>
    <property type="project" value="InterPro"/>
</dbReference>
<dbReference type="CDD" id="cd01433">
    <property type="entry name" value="Ribosomal_L16_L10e"/>
    <property type="match status" value="1"/>
</dbReference>
<gene>
    <name evidence="5" type="primary">rpl16</name>
</gene>
<dbReference type="PANTHER" id="PTHR12220:SF13">
    <property type="entry name" value="LARGE RIBOSOMAL SUBUNIT PROTEIN UL16M"/>
    <property type="match status" value="1"/>
</dbReference>
<dbReference type="InterPro" id="IPR036920">
    <property type="entry name" value="Ribosomal_uL16_sf"/>
</dbReference>
<keyword evidence="2 4" id="KW-0689">Ribosomal protein</keyword>
<keyword evidence="3 4" id="KW-0687">Ribonucleoprotein</keyword>
<dbReference type="EMBL" id="AP015014">
    <property type="protein sequence ID" value="BAU71467.1"/>
    <property type="molecule type" value="Genomic_DNA"/>
</dbReference>
<dbReference type="PANTHER" id="PTHR12220">
    <property type="entry name" value="50S/60S RIBOSOMAL PROTEIN L16"/>
    <property type="match status" value="1"/>
</dbReference>
<dbReference type="InterPro" id="IPR016180">
    <property type="entry name" value="Ribosomal_uL16_dom"/>
</dbReference>
<comment type="similarity">
    <text evidence="1 4">Belongs to the universal ribosomal protein uL16 family.</text>
</comment>
<evidence type="ECO:0000256" key="1">
    <source>
        <dbReference type="ARBA" id="ARBA00008931"/>
    </source>
</evidence>
<evidence type="ECO:0000256" key="4">
    <source>
        <dbReference type="RuleBase" id="RU004413"/>
    </source>
</evidence>
<dbReference type="InterPro" id="IPR020798">
    <property type="entry name" value="Ribosomal_uL16_CS"/>
</dbReference>
<protein>
    <submittedName>
        <fullName evidence="5">Ribosomal protein L16</fullName>
    </submittedName>
</protein>
<evidence type="ECO:0000313" key="5">
    <source>
        <dbReference type="EMBL" id="BAU71467.1"/>
    </source>
</evidence>
<reference evidence="5" key="1">
    <citation type="submission" date="2015-10" db="EMBL/GenBank/DDBJ databases">
        <title>The mitochondrial genome of Diphylleia rotans.</title>
        <authorList>
            <person name="Kamikawa R."/>
            <person name="Roger A.J."/>
        </authorList>
    </citation>
    <scope>NUCLEOTIDE SEQUENCE</scope>
    <source>
        <strain evidence="5">NIES-3764</strain>
    </source>
</reference>
<dbReference type="GeneID" id="27217980"/>
<sequence>MLQPRKVKYRKVQKGKIGKGIKEDFLCYGSFGLRALEYGRITAKQIESALKAINKEIKKQGYGRLAQVWIRIFPHTPVTEKPTEVRMGKGKGVPSYWVAKVKPGQILFEVSLGTTIDSNKNSNQASHYVLVKSLLKKGKIKLPINTIATPSLN</sequence>
<accession>A0A146I7I8</accession>
<name>A0A146I7I8_9EUKA</name>
<proteinExistence type="inferred from homology"/>
<organism evidence="5">
    <name type="scientific">Diphylleia rotans</name>
    <dbReference type="NCBI Taxonomy" id="190327"/>
    <lineage>
        <taxon>Eukaryota</taxon>
        <taxon>CRuMs</taxon>
        <taxon>Collodictyonidae</taxon>
        <taxon>Diphylleia</taxon>
    </lineage>
</organism>
<dbReference type="AlphaFoldDB" id="A0A146I7I8"/>
<dbReference type="InterPro" id="IPR000114">
    <property type="entry name" value="Ribosomal_uL16_bact-type"/>
</dbReference>
<evidence type="ECO:0000256" key="2">
    <source>
        <dbReference type="ARBA" id="ARBA00022980"/>
    </source>
</evidence>
<dbReference type="GO" id="GO:0019843">
    <property type="term" value="F:rRNA binding"/>
    <property type="evidence" value="ECO:0007669"/>
    <property type="project" value="InterPro"/>
</dbReference>
<dbReference type="PRINTS" id="PR00060">
    <property type="entry name" value="RIBOSOMALL16"/>
</dbReference>
<keyword evidence="5" id="KW-0496">Mitochondrion</keyword>
<dbReference type="GO" id="GO:0006412">
    <property type="term" value="P:translation"/>
    <property type="evidence" value="ECO:0007669"/>
    <property type="project" value="InterPro"/>
</dbReference>
<dbReference type="PROSITE" id="PS00701">
    <property type="entry name" value="RIBOSOMAL_L16_2"/>
    <property type="match status" value="1"/>
</dbReference>
<dbReference type="NCBIfam" id="TIGR01164">
    <property type="entry name" value="rplP_bact"/>
    <property type="match status" value="1"/>
</dbReference>
<dbReference type="RefSeq" id="YP_009245615.1">
    <property type="nucleotide sequence ID" value="NC_029886.1"/>
</dbReference>
<geneLocation type="mitochondrion" evidence="5"/>
<dbReference type="SUPFAM" id="SSF54686">
    <property type="entry name" value="Ribosomal protein L16p/L10e"/>
    <property type="match status" value="1"/>
</dbReference>
<dbReference type="Pfam" id="PF00252">
    <property type="entry name" value="Ribosomal_L16"/>
    <property type="match status" value="1"/>
</dbReference>
<dbReference type="Gene3D" id="3.90.1170.10">
    <property type="entry name" value="Ribosomal protein L10e/L16"/>
    <property type="match status" value="1"/>
</dbReference>
<evidence type="ECO:0000256" key="3">
    <source>
        <dbReference type="ARBA" id="ARBA00023274"/>
    </source>
</evidence>